<keyword evidence="4 5" id="KW-0472">Membrane</keyword>
<feature type="transmembrane region" description="Helical" evidence="5">
    <location>
        <begin position="190"/>
        <end position="208"/>
    </location>
</feature>
<dbReference type="InterPro" id="IPR017452">
    <property type="entry name" value="GPCR_Rhodpsn_7TM"/>
</dbReference>
<evidence type="ECO:0000259" key="6">
    <source>
        <dbReference type="PROSITE" id="PS50262"/>
    </source>
</evidence>
<name>A0A3B4B844_9GOBI</name>
<dbReference type="PANTHER" id="PTHR26451">
    <property type="entry name" value="G_PROTEIN_RECEP_F1_2 DOMAIN-CONTAINING PROTEIN"/>
    <property type="match status" value="1"/>
</dbReference>
<evidence type="ECO:0000256" key="3">
    <source>
        <dbReference type="ARBA" id="ARBA00022989"/>
    </source>
</evidence>
<feature type="transmembrane region" description="Helical" evidence="5">
    <location>
        <begin position="83"/>
        <end position="102"/>
    </location>
</feature>
<dbReference type="STRING" id="409849.ENSPMGP00000024716"/>
<dbReference type="Proteomes" id="UP000261520">
    <property type="component" value="Unplaced"/>
</dbReference>
<dbReference type="PANTHER" id="PTHR26451:SF998">
    <property type="entry name" value="ODORANT RECEPTOR-RELATED"/>
    <property type="match status" value="1"/>
</dbReference>
<feature type="domain" description="G-protein coupled receptors family 1 profile" evidence="6">
    <location>
        <begin position="37"/>
        <end position="282"/>
    </location>
</feature>
<dbReference type="Gene3D" id="1.20.1070.10">
    <property type="entry name" value="Rhodopsin 7-helix transmembrane proteins"/>
    <property type="match status" value="1"/>
</dbReference>
<feature type="transmembrane region" description="Helical" evidence="5">
    <location>
        <begin position="264"/>
        <end position="284"/>
    </location>
</feature>
<feature type="transmembrane region" description="Helical" evidence="5">
    <location>
        <begin position="21"/>
        <end position="45"/>
    </location>
</feature>
<reference evidence="7" key="1">
    <citation type="submission" date="2025-08" db="UniProtKB">
        <authorList>
            <consortium name="Ensembl"/>
        </authorList>
    </citation>
    <scope>IDENTIFICATION</scope>
</reference>
<feature type="transmembrane region" description="Helical" evidence="5">
    <location>
        <begin position="108"/>
        <end position="126"/>
    </location>
</feature>
<dbReference type="AlphaFoldDB" id="A0A3B4B844"/>
<dbReference type="GO" id="GO:0004984">
    <property type="term" value="F:olfactory receptor activity"/>
    <property type="evidence" value="ECO:0007669"/>
    <property type="project" value="TreeGrafter"/>
</dbReference>
<dbReference type="FunFam" id="1.20.1070.10:FF:000096">
    <property type="entry name" value="Odorant receptor 131-2"/>
    <property type="match status" value="1"/>
</dbReference>
<reference evidence="7" key="2">
    <citation type="submission" date="2025-09" db="UniProtKB">
        <authorList>
            <consortium name="Ensembl"/>
        </authorList>
    </citation>
    <scope>IDENTIFICATION</scope>
</reference>
<keyword evidence="2 5" id="KW-0812">Transmembrane</keyword>
<evidence type="ECO:0000256" key="4">
    <source>
        <dbReference type="ARBA" id="ARBA00023136"/>
    </source>
</evidence>
<organism evidence="7 8">
    <name type="scientific">Periophthalmus magnuspinnatus</name>
    <dbReference type="NCBI Taxonomy" id="409849"/>
    <lineage>
        <taxon>Eukaryota</taxon>
        <taxon>Metazoa</taxon>
        <taxon>Chordata</taxon>
        <taxon>Craniata</taxon>
        <taxon>Vertebrata</taxon>
        <taxon>Euteleostomi</taxon>
        <taxon>Actinopterygii</taxon>
        <taxon>Neopterygii</taxon>
        <taxon>Teleostei</taxon>
        <taxon>Neoteleostei</taxon>
        <taxon>Acanthomorphata</taxon>
        <taxon>Gobiaria</taxon>
        <taxon>Gobiiformes</taxon>
        <taxon>Gobioidei</taxon>
        <taxon>Gobiidae</taxon>
        <taxon>Oxudercinae</taxon>
        <taxon>Periophthalmus</taxon>
    </lineage>
</organism>
<feature type="transmembrane region" description="Helical" evidence="5">
    <location>
        <begin position="228"/>
        <end position="244"/>
    </location>
</feature>
<dbReference type="GO" id="GO:0004930">
    <property type="term" value="F:G protein-coupled receptor activity"/>
    <property type="evidence" value="ECO:0007669"/>
    <property type="project" value="InterPro"/>
</dbReference>
<protein>
    <recommendedName>
        <fullName evidence="6">G-protein coupled receptors family 1 profile domain-containing protein</fullName>
    </recommendedName>
</protein>
<keyword evidence="8" id="KW-1185">Reference proteome</keyword>
<dbReference type="PRINTS" id="PR00237">
    <property type="entry name" value="GPCRRHODOPSN"/>
</dbReference>
<sequence>MDILVLKNGVREYTDSFTKALTKNCIIVLICIAINFINSVLIHTFQKNEIFFTKPRYILFIHMVINDMLHLILTVLVLTITYVFYILPVPMCMVFILFIIFTTENTPLNLACMALECYIAICYPLHHTKICTVKRTHVLLALIWLITVISGISDLFITLASSPINFFYTKVVCLRTSVFPSPVVAQKRNFSYIVLLFVVWFVIVYTYFKILISAKTASKDIKKARNTIILHGFQVLMCMTVYATPTLRERLIQLFPKSGPDIQFIVYVTVQVMPRSLSPIVYGIKDTTFRKHMKANLQVYTRGSPVKNL</sequence>
<dbReference type="SUPFAM" id="SSF81321">
    <property type="entry name" value="Family A G protein-coupled receptor-like"/>
    <property type="match status" value="1"/>
</dbReference>
<evidence type="ECO:0000256" key="1">
    <source>
        <dbReference type="ARBA" id="ARBA00004370"/>
    </source>
</evidence>
<dbReference type="InterPro" id="IPR052921">
    <property type="entry name" value="GPCR1_Superfamily_Member"/>
</dbReference>
<accession>A0A3B4B844</accession>
<dbReference type="Pfam" id="PF00001">
    <property type="entry name" value="7tm_1"/>
    <property type="match status" value="1"/>
</dbReference>
<comment type="subcellular location">
    <subcellularLocation>
        <location evidence="1">Membrane</location>
    </subcellularLocation>
</comment>
<evidence type="ECO:0000313" key="7">
    <source>
        <dbReference type="Ensembl" id="ENSPMGP00000024716.1"/>
    </source>
</evidence>
<dbReference type="Ensembl" id="ENSPMGT00000026338.1">
    <property type="protein sequence ID" value="ENSPMGP00000024716.1"/>
    <property type="gene ID" value="ENSPMGG00000020002.1"/>
</dbReference>
<proteinExistence type="predicted"/>
<evidence type="ECO:0000256" key="2">
    <source>
        <dbReference type="ARBA" id="ARBA00022692"/>
    </source>
</evidence>
<dbReference type="CDD" id="cd00637">
    <property type="entry name" value="7tm_classA_rhodopsin-like"/>
    <property type="match status" value="1"/>
</dbReference>
<dbReference type="PROSITE" id="PS50262">
    <property type="entry name" value="G_PROTEIN_RECEP_F1_2"/>
    <property type="match status" value="1"/>
</dbReference>
<dbReference type="GO" id="GO:0016020">
    <property type="term" value="C:membrane"/>
    <property type="evidence" value="ECO:0007669"/>
    <property type="project" value="UniProtKB-SubCell"/>
</dbReference>
<feature type="transmembrane region" description="Helical" evidence="5">
    <location>
        <begin position="138"/>
        <end position="160"/>
    </location>
</feature>
<feature type="transmembrane region" description="Helical" evidence="5">
    <location>
        <begin position="57"/>
        <end position="78"/>
    </location>
</feature>
<keyword evidence="3 5" id="KW-1133">Transmembrane helix</keyword>
<dbReference type="GO" id="GO:0005549">
    <property type="term" value="F:odorant binding"/>
    <property type="evidence" value="ECO:0007669"/>
    <property type="project" value="TreeGrafter"/>
</dbReference>
<evidence type="ECO:0000313" key="8">
    <source>
        <dbReference type="Proteomes" id="UP000261520"/>
    </source>
</evidence>
<dbReference type="InterPro" id="IPR000276">
    <property type="entry name" value="GPCR_Rhodpsn"/>
</dbReference>
<evidence type="ECO:0000256" key="5">
    <source>
        <dbReference type="SAM" id="Phobius"/>
    </source>
</evidence>